<sequence>MQLKQVTPEDAQELAVYNRELIQEEGHRNPMNLRELTQRMESFLMDEWEAVYFIHDGQKVGYALYKFGTDAFDSRIQTVYLRQFLILYPFRKQGLGRKAFETLKQEVFKEARIHVEVLTHNERGVAFWKAMGFKMYSMHLHT</sequence>
<gene>
    <name evidence="2" type="ORF">DC3_48550</name>
</gene>
<evidence type="ECO:0000313" key="2">
    <source>
        <dbReference type="EMBL" id="GEM49220.1"/>
    </source>
</evidence>
<dbReference type="PROSITE" id="PS51186">
    <property type="entry name" value="GNAT"/>
    <property type="match status" value="1"/>
</dbReference>
<keyword evidence="3" id="KW-1185">Reference proteome</keyword>
<name>A0A511N8R8_DEIC1</name>
<dbReference type="RefSeq" id="WP_146889362.1">
    <property type="nucleotide sequence ID" value="NZ_BJXB01000030.1"/>
</dbReference>
<dbReference type="Proteomes" id="UP000321306">
    <property type="component" value="Unassembled WGS sequence"/>
</dbReference>
<reference evidence="2 3" key="1">
    <citation type="submission" date="2019-07" db="EMBL/GenBank/DDBJ databases">
        <title>Whole genome shotgun sequence of Deinococcus cellulosilyticus NBRC 106333.</title>
        <authorList>
            <person name="Hosoyama A."/>
            <person name="Uohara A."/>
            <person name="Ohji S."/>
            <person name="Ichikawa N."/>
        </authorList>
    </citation>
    <scope>NUCLEOTIDE SEQUENCE [LARGE SCALE GENOMIC DNA]</scope>
    <source>
        <strain evidence="2 3">NBRC 106333</strain>
    </source>
</reference>
<dbReference type="InterPro" id="IPR000182">
    <property type="entry name" value="GNAT_dom"/>
</dbReference>
<dbReference type="EMBL" id="BJXB01000030">
    <property type="protein sequence ID" value="GEM49220.1"/>
    <property type="molecule type" value="Genomic_DNA"/>
</dbReference>
<dbReference type="OrthoDB" id="9793138at2"/>
<evidence type="ECO:0000313" key="3">
    <source>
        <dbReference type="Proteomes" id="UP000321306"/>
    </source>
</evidence>
<comment type="caution">
    <text evidence="2">The sequence shown here is derived from an EMBL/GenBank/DDBJ whole genome shotgun (WGS) entry which is preliminary data.</text>
</comment>
<dbReference type="Gene3D" id="3.40.630.30">
    <property type="match status" value="1"/>
</dbReference>
<proteinExistence type="predicted"/>
<dbReference type="SUPFAM" id="SSF55729">
    <property type="entry name" value="Acyl-CoA N-acyltransferases (Nat)"/>
    <property type="match status" value="1"/>
</dbReference>
<dbReference type="Pfam" id="PF00583">
    <property type="entry name" value="Acetyltransf_1"/>
    <property type="match status" value="1"/>
</dbReference>
<feature type="domain" description="N-acetyltransferase" evidence="1">
    <location>
        <begin position="1"/>
        <end position="142"/>
    </location>
</feature>
<dbReference type="CDD" id="cd04301">
    <property type="entry name" value="NAT_SF"/>
    <property type="match status" value="1"/>
</dbReference>
<dbReference type="InterPro" id="IPR016181">
    <property type="entry name" value="Acyl_CoA_acyltransferase"/>
</dbReference>
<organism evidence="2 3">
    <name type="scientific">Deinococcus cellulosilyticus (strain DSM 18568 / NBRC 106333 / KACC 11606 / 5516J-15)</name>
    <dbReference type="NCBI Taxonomy" id="1223518"/>
    <lineage>
        <taxon>Bacteria</taxon>
        <taxon>Thermotogati</taxon>
        <taxon>Deinococcota</taxon>
        <taxon>Deinococci</taxon>
        <taxon>Deinococcales</taxon>
        <taxon>Deinococcaceae</taxon>
        <taxon>Deinococcus</taxon>
    </lineage>
</organism>
<dbReference type="AlphaFoldDB" id="A0A511N8R8"/>
<accession>A0A511N8R8</accession>
<evidence type="ECO:0000259" key="1">
    <source>
        <dbReference type="PROSITE" id="PS51186"/>
    </source>
</evidence>
<protein>
    <recommendedName>
        <fullName evidence="1">N-acetyltransferase domain-containing protein</fullName>
    </recommendedName>
</protein>
<dbReference type="GO" id="GO:0016747">
    <property type="term" value="F:acyltransferase activity, transferring groups other than amino-acyl groups"/>
    <property type="evidence" value="ECO:0007669"/>
    <property type="project" value="InterPro"/>
</dbReference>